<name>A0A1G5CAJ7_9FIRM</name>
<dbReference type="InterPro" id="IPR029044">
    <property type="entry name" value="Nucleotide-diphossugar_trans"/>
</dbReference>
<dbReference type="PANTHER" id="PTHR22916:SF3">
    <property type="entry name" value="UDP-GLCNAC:BETAGAL BETA-1,3-N-ACETYLGLUCOSAMINYLTRANSFERASE-LIKE PROTEIN 1"/>
    <property type="match status" value="1"/>
</dbReference>
<dbReference type="Proteomes" id="UP000183047">
    <property type="component" value="Unassembled WGS sequence"/>
</dbReference>
<dbReference type="EMBL" id="FMUR01000006">
    <property type="protein sequence ID" value="SCX99366.1"/>
    <property type="molecule type" value="Genomic_DNA"/>
</dbReference>
<proteinExistence type="predicted"/>
<evidence type="ECO:0000313" key="3">
    <source>
        <dbReference type="Proteomes" id="UP000183047"/>
    </source>
</evidence>
<feature type="domain" description="Glycosyltransferase 2-like" evidence="1">
    <location>
        <begin position="4"/>
        <end position="129"/>
    </location>
</feature>
<dbReference type="AlphaFoldDB" id="A0A1G5CAJ7"/>
<dbReference type="CDD" id="cd00761">
    <property type="entry name" value="Glyco_tranf_GTA_type"/>
    <property type="match status" value="1"/>
</dbReference>
<dbReference type="Pfam" id="PF00535">
    <property type="entry name" value="Glycos_transf_2"/>
    <property type="match status" value="1"/>
</dbReference>
<gene>
    <name evidence="2" type="ORF">SAMN02910451_01011</name>
</gene>
<dbReference type="SUPFAM" id="SSF53448">
    <property type="entry name" value="Nucleotide-diphospho-sugar transferases"/>
    <property type="match status" value="1"/>
</dbReference>
<dbReference type="PANTHER" id="PTHR22916">
    <property type="entry name" value="GLYCOSYLTRANSFERASE"/>
    <property type="match status" value="1"/>
</dbReference>
<dbReference type="GO" id="GO:0016758">
    <property type="term" value="F:hexosyltransferase activity"/>
    <property type="evidence" value="ECO:0007669"/>
    <property type="project" value="UniProtKB-ARBA"/>
</dbReference>
<accession>A0A1G5CAJ7</accession>
<keyword evidence="3" id="KW-1185">Reference proteome</keyword>
<organism evidence="2 3">
    <name type="scientific">Butyrivibrio hungatei</name>
    <dbReference type="NCBI Taxonomy" id="185008"/>
    <lineage>
        <taxon>Bacteria</taxon>
        <taxon>Bacillati</taxon>
        <taxon>Bacillota</taxon>
        <taxon>Clostridia</taxon>
        <taxon>Lachnospirales</taxon>
        <taxon>Lachnospiraceae</taxon>
        <taxon>Butyrivibrio</taxon>
    </lineage>
</organism>
<protein>
    <submittedName>
        <fullName evidence="2">Glycosyltransferase involved in cell wall bisynthesis</fullName>
    </submittedName>
</protein>
<dbReference type="RefSeq" id="WP_074461733.1">
    <property type="nucleotide sequence ID" value="NZ_FMUR01000006.1"/>
</dbReference>
<keyword evidence="2" id="KW-0808">Transferase</keyword>
<evidence type="ECO:0000313" key="2">
    <source>
        <dbReference type="EMBL" id="SCX99366.1"/>
    </source>
</evidence>
<dbReference type="Gene3D" id="3.90.550.10">
    <property type="entry name" value="Spore Coat Polysaccharide Biosynthesis Protein SpsA, Chain A"/>
    <property type="match status" value="1"/>
</dbReference>
<reference evidence="3" key="1">
    <citation type="submission" date="2016-10" db="EMBL/GenBank/DDBJ databases">
        <authorList>
            <person name="Varghese N."/>
            <person name="Submissions S."/>
        </authorList>
    </citation>
    <scope>NUCLEOTIDE SEQUENCE [LARGE SCALE GENOMIC DNA]</scope>
    <source>
        <strain evidence="3">XBD2006</strain>
    </source>
</reference>
<sequence length="346" mass="39214">MIFSIIVPVCNGEKYIREAVDSALAQKVNSEDMFEIILSENGSSDRTPEICDEYAATNDNVSVIHKGKIGLYQARQEGIKVSKGDYILALDADDKLVPGMLSKLAGLIRDYEKKGSTPELIFFNATELDGDNARLKDFSFTNGKIYSGDEKRAFKELVLKGDYLNAMWIKCIHKSIAFIDTERIGLNYGEDLLQTAEYVDRAKGIAYLDEILYYYRRNEQSLTASYNRAFLDNQKIVWGEVDRLGNKWGLNDLFDILDKRKSLTCAIAVAKIIYSGLSYRQKKVKLSELFHDDFYKKYYAETLPAFAPEEDTHVHGLMISDEGKALYREAFVSTVKTAVKKIIGRA</sequence>
<dbReference type="OrthoDB" id="1640114at2"/>
<evidence type="ECO:0000259" key="1">
    <source>
        <dbReference type="Pfam" id="PF00535"/>
    </source>
</evidence>
<dbReference type="InterPro" id="IPR001173">
    <property type="entry name" value="Glyco_trans_2-like"/>
</dbReference>